<proteinExistence type="predicted"/>
<reference evidence="1" key="1">
    <citation type="submission" date="2020-01" db="EMBL/GenBank/DDBJ databases">
        <authorList>
            <person name="Meier V. D."/>
            <person name="Meier V D."/>
        </authorList>
    </citation>
    <scope>NUCLEOTIDE SEQUENCE</scope>
    <source>
        <strain evidence="1">HLG_WM_MAG_03</strain>
    </source>
</reference>
<protein>
    <submittedName>
        <fullName evidence="1">Uncharacterized protein</fullName>
    </submittedName>
</protein>
<evidence type="ECO:0000313" key="1">
    <source>
        <dbReference type="EMBL" id="CAA6808041.1"/>
    </source>
</evidence>
<gene>
    <name evidence="1" type="ORF">HELGO_WM15002</name>
</gene>
<accession>A0A6S6SYH3</accession>
<name>A0A6S6SYH3_9BACT</name>
<dbReference type="AlphaFoldDB" id="A0A6S6SYH3"/>
<organism evidence="1">
    <name type="scientific">uncultured Sulfurovum sp</name>
    <dbReference type="NCBI Taxonomy" id="269237"/>
    <lineage>
        <taxon>Bacteria</taxon>
        <taxon>Pseudomonadati</taxon>
        <taxon>Campylobacterota</taxon>
        <taxon>Epsilonproteobacteria</taxon>
        <taxon>Campylobacterales</taxon>
        <taxon>Sulfurovaceae</taxon>
        <taxon>Sulfurovum</taxon>
        <taxon>environmental samples</taxon>
    </lineage>
</organism>
<dbReference type="EMBL" id="CACVAR010000168">
    <property type="protein sequence ID" value="CAA6808041.1"/>
    <property type="molecule type" value="Genomic_DNA"/>
</dbReference>
<sequence>MKEEYDFSNGERGKFYNKDATFNLPIYLEPEIESFVAQLAKEQKKNISEIVNALLFKDKELIELMRIR</sequence>